<organism evidence="8 9">
    <name type="scientific">Trichoplax adhaerens</name>
    <name type="common">Trichoplax reptans</name>
    <dbReference type="NCBI Taxonomy" id="10228"/>
    <lineage>
        <taxon>Eukaryota</taxon>
        <taxon>Metazoa</taxon>
        <taxon>Placozoa</taxon>
        <taxon>Uniplacotomia</taxon>
        <taxon>Trichoplacea</taxon>
        <taxon>Trichoplacidae</taxon>
        <taxon>Trichoplax</taxon>
    </lineage>
</organism>
<dbReference type="InterPro" id="IPR046338">
    <property type="entry name" value="GAIN_dom_sf"/>
</dbReference>
<dbReference type="RefSeq" id="XP_002116230.1">
    <property type="nucleotide sequence ID" value="XM_002116194.1"/>
</dbReference>
<sequence length="1002" mass="111285">MKAEEECDNGWTKISNRCFKPSEGSNTFDNARRACQGFPGGDLAVDDSYATHNGLYFILHVNVRYWIGLKDLVGDNVVSDYHWLATNQSVTTGPQFWMSLYPANKFYRCVHLADILLLFIWRDGSCNDFYRYVCQKPIGEVSSSVANSITSTSSTASTIQLNSSLTSSTLSSNVIASTLAIANLSEQLASISSRLDVSTTKLNSPIASSTLSDNTILSATTSTSQLELTTWTNSQIGVATSDLNLSLPSTTILSNSSSPVSTITEELELLTPTASNIHSCSSGLYENLLISSASSSVFSVNNNLNIILTTNTVLNSEKNFTVPTYDLTLSFSLSVNDLASSITKTMTASGLQLLVSSGSSINSSIYEDSPLVLTVSSSISAIDNQIISSIASNAFNVITVTTSSGPLLPVSTNSNFNRKSNAFKYSLSSFILSPTMVDIVNTDSTTTTIKRDEESLDTHNWSVQTSLWKDSNSDIILIKAHIRQKIYYHQEQNPGFIFEQIDKFDADLAREIHQANITMRLIISTPESELVIQTISASDTKSIVNLAFSLSNKSVAKVMIPKAAFRFLGQDDTVTLVVRSYNIRNNWTENNISENNDSRWSEYGMKLKDYNSTTIHCITVHFTSFAILMQNSKALTEFHDTNLRIITYIGYSISLFALLIMMALIISSRKLHTVKNFIHLNLALAMTLSICGFISGIHATKLPILCTIIAIGLHFLYLASLTWMMMESLLIFRKISKIRKNVDLGIRRIYFVLGWMLPAIIVGISASTGIDAYRNPNYCWIRNTSAQMWFFVGPVILIMMCNVVIMTLAIKSLFSIKAMVRKSEMQKFKVGIKAVASLIFLFGISWLFGILYYATSETVFAYLFTILNCPQLLALLSLKKTIWCGTGLLIFYFHCFRDHNMQDYIRTRFNFVNSIFPTRSMGEASRDTRDENTRYRRVIKIPLLPVSSENGSQDCEVIPQDPISLNKITGTYLSKRISVATLASTCDHGPYRLTENTIPVDP</sequence>
<dbReference type="GO" id="GO:0004930">
    <property type="term" value="F:G protein-coupled receptor activity"/>
    <property type="evidence" value="ECO:0007669"/>
    <property type="project" value="InterPro"/>
</dbReference>
<dbReference type="Pfam" id="PF00002">
    <property type="entry name" value="7tm_2"/>
    <property type="match status" value="1"/>
</dbReference>
<dbReference type="InterPro" id="IPR000203">
    <property type="entry name" value="GPS"/>
</dbReference>
<keyword evidence="2 5" id="KW-0812">Transmembrane</keyword>
<dbReference type="PROSITE" id="PS50041">
    <property type="entry name" value="C_TYPE_LECTIN_2"/>
    <property type="match status" value="1"/>
</dbReference>
<feature type="domain" description="C-type lectin" evidence="6">
    <location>
        <begin position="14"/>
        <end position="135"/>
    </location>
</feature>
<dbReference type="SUPFAM" id="SSF56436">
    <property type="entry name" value="C-type lectin-like"/>
    <property type="match status" value="1"/>
</dbReference>
<reference evidence="8 9" key="1">
    <citation type="journal article" date="2008" name="Nature">
        <title>The Trichoplax genome and the nature of placozoans.</title>
        <authorList>
            <person name="Srivastava M."/>
            <person name="Begovic E."/>
            <person name="Chapman J."/>
            <person name="Putnam N.H."/>
            <person name="Hellsten U."/>
            <person name="Kawashima T."/>
            <person name="Kuo A."/>
            <person name="Mitros T."/>
            <person name="Salamov A."/>
            <person name="Carpenter M.L."/>
            <person name="Signorovitch A.Y."/>
            <person name="Moreno M.A."/>
            <person name="Kamm K."/>
            <person name="Grimwood J."/>
            <person name="Schmutz J."/>
            <person name="Shapiro H."/>
            <person name="Grigoriev I.V."/>
            <person name="Buss L.W."/>
            <person name="Schierwater B."/>
            <person name="Dellaporta S.L."/>
            <person name="Rokhsar D.S."/>
        </authorList>
    </citation>
    <scope>NUCLEOTIDE SEQUENCE [LARGE SCALE GENOMIC DNA]</scope>
    <source>
        <strain evidence="8 9">Grell-BS-1999</strain>
    </source>
</reference>
<dbReference type="eggNOG" id="KOG4193">
    <property type="taxonomic scope" value="Eukaryota"/>
</dbReference>
<dbReference type="FunFam" id="1.20.1070.10:FF:000641">
    <property type="entry name" value="Adhesion G protein-coupled receptor L3"/>
    <property type="match status" value="1"/>
</dbReference>
<keyword evidence="4 5" id="KW-0472">Membrane</keyword>
<dbReference type="Gene3D" id="2.60.220.50">
    <property type="match status" value="1"/>
</dbReference>
<dbReference type="Proteomes" id="UP000009022">
    <property type="component" value="Unassembled WGS sequence"/>
</dbReference>
<name>B3S7C5_TRIAD</name>
<dbReference type="CDD" id="cd15040">
    <property type="entry name" value="7tmB2_Adhesion"/>
    <property type="match status" value="1"/>
</dbReference>
<dbReference type="Gene3D" id="1.20.1070.10">
    <property type="entry name" value="Rhodopsin 7-helix transmembrane proteins"/>
    <property type="match status" value="1"/>
</dbReference>
<proteinExistence type="predicted"/>
<dbReference type="PROSITE" id="PS50261">
    <property type="entry name" value="G_PROTEIN_RECEP_F2_4"/>
    <property type="match status" value="1"/>
</dbReference>
<dbReference type="PANTHER" id="PTHR12011:SF347">
    <property type="entry name" value="FI21270P1-RELATED"/>
    <property type="match status" value="1"/>
</dbReference>
<accession>B3S7C5</accession>
<dbReference type="Pfam" id="PF00059">
    <property type="entry name" value="Lectin_C"/>
    <property type="match status" value="1"/>
</dbReference>
<dbReference type="PRINTS" id="PR00249">
    <property type="entry name" value="GPCRSECRETIN"/>
</dbReference>
<evidence type="ECO:0000259" key="6">
    <source>
        <dbReference type="PROSITE" id="PS50041"/>
    </source>
</evidence>
<dbReference type="Gene3D" id="3.10.100.10">
    <property type="entry name" value="Mannose-Binding Protein A, subunit A"/>
    <property type="match status" value="1"/>
</dbReference>
<dbReference type="KEGG" id="tad:TRIADDRAFT_60117"/>
<evidence type="ECO:0000256" key="5">
    <source>
        <dbReference type="SAM" id="Phobius"/>
    </source>
</evidence>
<dbReference type="SMART" id="SM00303">
    <property type="entry name" value="GPS"/>
    <property type="match status" value="1"/>
</dbReference>
<dbReference type="InParanoid" id="B3S7C5"/>
<evidence type="ECO:0000313" key="8">
    <source>
        <dbReference type="EMBL" id="EDV21263.1"/>
    </source>
</evidence>
<protein>
    <recommendedName>
        <fullName evidence="10">G-protein coupled receptors family 2 profile 2 domain-containing protein</fullName>
    </recommendedName>
</protein>
<dbReference type="InterPro" id="IPR016187">
    <property type="entry name" value="CTDL_fold"/>
</dbReference>
<dbReference type="GO" id="GO:0005886">
    <property type="term" value="C:plasma membrane"/>
    <property type="evidence" value="ECO:0000318"/>
    <property type="project" value="GO_Central"/>
</dbReference>
<keyword evidence="9" id="KW-1185">Reference proteome</keyword>
<dbReference type="GeneID" id="6757551"/>
<dbReference type="SMART" id="SM00034">
    <property type="entry name" value="CLECT"/>
    <property type="match status" value="1"/>
</dbReference>
<feature type="domain" description="G-protein coupled receptors family 2 profile 2" evidence="7">
    <location>
        <begin position="643"/>
        <end position="898"/>
    </location>
</feature>
<feature type="transmembrane region" description="Helical" evidence="5">
    <location>
        <begin position="702"/>
        <end position="726"/>
    </location>
</feature>
<evidence type="ECO:0000256" key="2">
    <source>
        <dbReference type="ARBA" id="ARBA00022692"/>
    </source>
</evidence>
<dbReference type="AlphaFoldDB" id="B3S7C5"/>
<evidence type="ECO:0000256" key="3">
    <source>
        <dbReference type="ARBA" id="ARBA00022989"/>
    </source>
</evidence>
<dbReference type="InterPro" id="IPR001304">
    <property type="entry name" value="C-type_lectin-like"/>
</dbReference>
<comment type="subcellular location">
    <subcellularLocation>
        <location evidence="1">Membrane</location>
        <topology evidence="1">Multi-pass membrane protein</topology>
    </subcellularLocation>
</comment>
<dbReference type="CDD" id="cd00037">
    <property type="entry name" value="CLECT"/>
    <property type="match status" value="1"/>
</dbReference>
<dbReference type="InterPro" id="IPR000832">
    <property type="entry name" value="GPCR_2_secretin-like"/>
</dbReference>
<keyword evidence="3 5" id="KW-1133">Transmembrane helix</keyword>
<dbReference type="PhylomeDB" id="B3S7C5"/>
<dbReference type="EMBL" id="DS985254">
    <property type="protein sequence ID" value="EDV21263.1"/>
    <property type="molecule type" value="Genomic_DNA"/>
</dbReference>
<dbReference type="FunFam" id="3.10.100.10:FF:000111">
    <property type="entry name" value="Adhesion G protein-coupled receptor L3"/>
    <property type="match status" value="1"/>
</dbReference>
<dbReference type="InterPro" id="IPR017981">
    <property type="entry name" value="GPCR_2-like_7TM"/>
</dbReference>
<dbReference type="PANTHER" id="PTHR12011">
    <property type="entry name" value="ADHESION G-PROTEIN COUPLED RECEPTOR"/>
    <property type="match status" value="1"/>
</dbReference>
<evidence type="ECO:0000259" key="7">
    <source>
        <dbReference type="PROSITE" id="PS50261"/>
    </source>
</evidence>
<evidence type="ECO:0000256" key="1">
    <source>
        <dbReference type="ARBA" id="ARBA00004141"/>
    </source>
</evidence>
<dbReference type="CTD" id="6757551"/>
<feature type="transmembrane region" description="Helical" evidence="5">
    <location>
        <begin position="747"/>
        <end position="768"/>
    </location>
</feature>
<dbReference type="HOGENOM" id="CLU_283765_0_0_1"/>
<feature type="transmembrane region" description="Helical" evidence="5">
    <location>
        <begin position="678"/>
        <end position="696"/>
    </location>
</feature>
<evidence type="ECO:0000313" key="9">
    <source>
        <dbReference type="Proteomes" id="UP000009022"/>
    </source>
</evidence>
<dbReference type="InterPro" id="IPR016186">
    <property type="entry name" value="C-type_lectin-like/link_sf"/>
</dbReference>
<dbReference type="GO" id="GO:0007166">
    <property type="term" value="P:cell surface receptor signaling pathway"/>
    <property type="evidence" value="ECO:0007669"/>
    <property type="project" value="InterPro"/>
</dbReference>
<feature type="transmembrane region" description="Helical" evidence="5">
    <location>
        <begin position="645"/>
        <end position="666"/>
    </location>
</feature>
<evidence type="ECO:0008006" key="10">
    <source>
        <dbReference type="Google" id="ProtNLM"/>
    </source>
</evidence>
<dbReference type="OrthoDB" id="8191206at2759"/>
<dbReference type="SUPFAM" id="SSF81321">
    <property type="entry name" value="Family A G protein-coupled receptor-like"/>
    <property type="match status" value="1"/>
</dbReference>
<feature type="transmembrane region" description="Helical" evidence="5">
    <location>
        <begin position="830"/>
        <end position="853"/>
    </location>
</feature>
<feature type="transmembrane region" description="Helical" evidence="5">
    <location>
        <begin position="788"/>
        <end position="810"/>
    </location>
</feature>
<evidence type="ECO:0000256" key="4">
    <source>
        <dbReference type="ARBA" id="ARBA00023136"/>
    </source>
</evidence>
<gene>
    <name evidence="8" type="ORF">TRIADDRAFT_60117</name>
</gene>